<feature type="compositionally biased region" description="Polar residues" evidence="3">
    <location>
        <begin position="776"/>
        <end position="788"/>
    </location>
</feature>
<feature type="region of interest" description="Disordered" evidence="3">
    <location>
        <begin position="146"/>
        <end position="200"/>
    </location>
</feature>
<feature type="domain" description="Zn(2)-C6 fungal-type" evidence="4">
    <location>
        <begin position="18"/>
        <end position="48"/>
    </location>
</feature>
<dbReference type="CDD" id="cd00067">
    <property type="entry name" value="GAL4"/>
    <property type="match status" value="1"/>
</dbReference>
<dbReference type="EMBL" id="CABVLU010000002">
    <property type="protein sequence ID" value="VVT51845.1"/>
    <property type="molecule type" value="Genomic_DNA"/>
</dbReference>
<dbReference type="SUPFAM" id="SSF57701">
    <property type="entry name" value="Zn2/Cys6 DNA-binding domain"/>
    <property type="match status" value="1"/>
</dbReference>
<dbReference type="GO" id="GO:0000981">
    <property type="term" value="F:DNA-binding transcription factor activity, RNA polymerase II-specific"/>
    <property type="evidence" value="ECO:0007669"/>
    <property type="project" value="InterPro"/>
</dbReference>
<proteinExistence type="predicted"/>
<dbReference type="GeneID" id="43582050"/>
<dbReference type="InterPro" id="IPR036864">
    <property type="entry name" value="Zn2-C6_fun-type_DNA-bd_sf"/>
</dbReference>
<keyword evidence="2" id="KW-0539">Nucleus</keyword>
<evidence type="ECO:0000256" key="3">
    <source>
        <dbReference type="SAM" id="MobiDB-lite"/>
    </source>
</evidence>
<evidence type="ECO:0000313" key="5">
    <source>
        <dbReference type="EMBL" id="VVT51845.1"/>
    </source>
</evidence>
<sequence length="988" mass="110905">MPRRKVEGKVIKRRSRNGCHNCKRLKIKCDEAKPTCKNCTKTNTTCDYSIKLSWGGRPYKKPRVDTSDQYTALVSGQKAAIKLADQDDIDDMIFSGFGDTSMPASIRNISQVFKPSPFQQPVTIESFIMEKPDIFYTTTKIDEIDALSTPPSSRRGSRETEFVSANDNKLFTDNEKQKSSEPSTVSNSEVPSAVTSPKPDNLLDLVSNINDSGSAVNVENAAPTEITNNNMLFDNLTATPHPLSFTNLSDLNFSFDLKNSRPDSGDNLNIQATGQSFTVSLTDDKQLTISSPLDLKEFDLSTIDDFETDLAALQSTNFEYSSLIQLPLRDSGYSNTPSSTEESPANYDSPELNPYSDNHYDTIPRSLEPLPDLLLAVPTYRDLFHHYVYVTADILVPAPIIYPQNPFKTILPAMALQTPHLLALLLAFSAHHRARFLRMEIPKQVISRLLARVFQGFIRCLENETEAKSDTTLTTAILLTSFEILTSGGRNSWKTHMHGARDIVIARDFAQSLMEKSYFSFDFTKSSSSGTNSSTPQHSFPSTSPKLSLNETISSNVIGPKPLGVLRSDIDETNVSFFLVRWFAYLDVIGSLSSFKASAFLTTSEDMAQLWGLHDWHIARIKQRSLEEIQHSRSLPPTQPQTPEAIQSDGEILDVSARHYGIKVDFLLGIDLDVLPLFSKISSLVRQRQRLTESLKMFLSNNPNATEENSEYIRVWKNDDQSLKSEALELSDILLSLCEAYELRRKQYITNAIGIMERKRRDSNSSSPSSNSSSPTNNKDSPITNNNYPTNADAFDYTSIFGNTVPKQVETSVSATVQNNSLLNNPNEFVFSAESLEKLNIALKKTEDVMPAVSQLPASVQAHSQLSIMNTTFCYAAILHLYRRVMNLPSYSPMVQNIVKHNTKLLTRHIPLGSPVEACMSFPVFTIACEVLEHDQETRKKYWLRLKGMDRFGVEQTSVARKMVERCWKEKRDWPDVMQEIGWDIALT</sequence>
<dbReference type="PANTHER" id="PTHR37534">
    <property type="entry name" value="TRANSCRIPTIONAL ACTIVATOR PROTEIN UGA3"/>
    <property type="match status" value="1"/>
</dbReference>
<dbReference type="InterPro" id="IPR021858">
    <property type="entry name" value="Fun_TF"/>
</dbReference>
<dbReference type="AlphaFoldDB" id="A0A5E8BQP3"/>
<dbReference type="Pfam" id="PF00172">
    <property type="entry name" value="Zn_clus"/>
    <property type="match status" value="1"/>
</dbReference>
<dbReference type="RefSeq" id="XP_031853841.1">
    <property type="nucleotide sequence ID" value="XM_031997950.1"/>
</dbReference>
<dbReference type="GO" id="GO:0045944">
    <property type="term" value="P:positive regulation of transcription by RNA polymerase II"/>
    <property type="evidence" value="ECO:0007669"/>
    <property type="project" value="TreeGrafter"/>
</dbReference>
<comment type="subcellular location">
    <subcellularLocation>
        <location evidence="1">Nucleus</location>
    </subcellularLocation>
</comment>
<feature type="region of interest" description="Disordered" evidence="3">
    <location>
        <begin position="759"/>
        <end position="788"/>
    </location>
</feature>
<dbReference type="GO" id="GO:0000976">
    <property type="term" value="F:transcription cis-regulatory region binding"/>
    <property type="evidence" value="ECO:0007669"/>
    <property type="project" value="TreeGrafter"/>
</dbReference>
<evidence type="ECO:0000259" key="4">
    <source>
        <dbReference type="PROSITE" id="PS50048"/>
    </source>
</evidence>
<organism evidence="5 6">
    <name type="scientific">Magnusiomyces paraingens</name>
    <dbReference type="NCBI Taxonomy" id="2606893"/>
    <lineage>
        <taxon>Eukaryota</taxon>
        <taxon>Fungi</taxon>
        <taxon>Dikarya</taxon>
        <taxon>Ascomycota</taxon>
        <taxon>Saccharomycotina</taxon>
        <taxon>Dipodascomycetes</taxon>
        <taxon>Dipodascales</taxon>
        <taxon>Dipodascaceae</taxon>
        <taxon>Magnusiomyces</taxon>
    </lineage>
</organism>
<accession>A0A5E8BQP3</accession>
<dbReference type="PROSITE" id="PS50048">
    <property type="entry name" value="ZN2_CY6_FUNGAL_2"/>
    <property type="match status" value="1"/>
</dbReference>
<dbReference type="SMART" id="SM00066">
    <property type="entry name" value="GAL4"/>
    <property type="match status" value="1"/>
</dbReference>
<feature type="compositionally biased region" description="Polar residues" evidence="3">
    <location>
        <begin position="180"/>
        <end position="195"/>
    </location>
</feature>
<evidence type="ECO:0000256" key="1">
    <source>
        <dbReference type="ARBA" id="ARBA00004123"/>
    </source>
</evidence>
<reference evidence="5 6" key="1">
    <citation type="submission" date="2019-09" db="EMBL/GenBank/DDBJ databases">
        <authorList>
            <person name="Brejova B."/>
        </authorList>
    </citation>
    <scope>NUCLEOTIDE SEQUENCE [LARGE SCALE GENOMIC DNA]</scope>
</reference>
<name>A0A5E8BQP3_9ASCO</name>
<evidence type="ECO:0000313" key="6">
    <source>
        <dbReference type="Proteomes" id="UP000398389"/>
    </source>
</evidence>
<feature type="region of interest" description="Disordered" evidence="3">
    <location>
        <begin position="527"/>
        <end position="547"/>
    </location>
</feature>
<dbReference type="InterPro" id="IPR001138">
    <property type="entry name" value="Zn2Cys6_DnaBD"/>
</dbReference>
<dbReference type="GO" id="GO:0008270">
    <property type="term" value="F:zinc ion binding"/>
    <property type="evidence" value="ECO:0007669"/>
    <property type="project" value="InterPro"/>
</dbReference>
<feature type="compositionally biased region" description="Basic and acidic residues" evidence="3">
    <location>
        <begin position="170"/>
        <end position="179"/>
    </location>
</feature>
<dbReference type="Pfam" id="PF11951">
    <property type="entry name" value="Fungal_trans_2"/>
    <property type="match status" value="2"/>
</dbReference>
<keyword evidence="6" id="KW-1185">Reference proteome</keyword>
<dbReference type="PANTHER" id="PTHR37534:SF43">
    <property type="entry name" value="FINGER DOMAIN PROTEIN, PUTATIVE (AFU_ORTHOLOGUE AFUA_1G01850)-RELATED"/>
    <property type="match status" value="1"/>
</dbReference>
<feature type="compositionally biased region" description="Low complexity" evidence="3">
    <location>
        <begin position="527"/>
        <end position="539"/>
    </location>
</feature>
<dbReference type="PROSITE" id="PS00463">
    <property type="entry name" value="ZN2_CY6_FUNGAL_1"/>
    <property type="match status" value="1"/>
</dbReference>
<dbReference type="GO" id="GO:0005634">
    <property type="term" value="C:nucleus"/>
    <property type="evidence" value="ECO:0007669"/>
    <property type="project" value="UniProtKB-SubCell"/>
</dbReference>
<gene>
    <name evidence="5" type="ORF">SAPINGB_P003232</name>
</gene>
<evidence type="ECO:0000256" key="2">
    <source>
        <dbReference type="ARBA" id="ARBA00023242"/>
    </source>
</evidence>
<protein>
    <recommendedName>
        <fullName evidence="4">Zn(2)-C6 fungal-type domain-containing protein</fullName>
    </recommendedName>
</protein>
<dbReference type="OrthoDB" id="5229455at2759"/>
<dbReference type="Gene3D" id="4.10.240.10">
    <property type="entry name" value="Zn(2)-C6 fungal-type DNA-binding domain"/>
    <property type="match status" value="1"/>
</dbReference>
<feature type="compositionally biased region" description="Low complexity" evidence="3">
    <location>
        <begin position="764"/>
        <end position="775"/>
    </location>
</feature>
<dbReference type="Proteomes" id="UP000398389">
    <property type="component" value="Unassembled WGS sequence"/>
</dbReference>